<dbReference type="InterPro" id="IPR036249">
    <property type="entry name" value="Thioredoxin-like_sf"/>
</dbReference>
<organism evidence="2 3">
    <name type="scientific">Anaerococcus cruorum</name>
    <dbReference type="NCBI Taxonomy" id="3115617"/>
    <lineage>
        <taxon>Bacteria</taxon>
        <taxon>Bacillati</taxon>
        <taxon>Bacillota</taxon>
        <taxon>Tissierellia</taxon>
        <taxon>Tissierellales</taxon>
        <taxon>Peptoniphilaceae</taxon>
        <taxon>Anaerococcus</taxon>
    </lineage>
</organism>
<dbReference type="Gene3D" id="3.40.30.10">
    <property type="entry name" value="Glutaredoxin"/>
    <property type="match status" value="1"/>
</dbReference>
<dbReference type="PROSITE" id="PS50404">
    <property type="entry name" value="GST_NTER"/>
    <property type="match status" value="1"/>
</dbReference>
<reference evidence="2 3" key="1">
    <citation type="journal article" date="2025" name="Anaerobe">
        <title>Description of Anaerococcus kampingiae sp. nov., Anaerococcus groningensis sp. nov., Anaerococcus martiniensis sp. nov., and Anaerococcus cruorum sp. nov., isolated from human clinical specimens.</title>
        <authorList>
            <person name="Boiten K.E."/>
            <person name="Meijer J."/>
            <person name="van Wezel E.M."/>
            <person name="Veloo A.C.M."/>
        </authorList>
    </citation>
    <scope>NUCLEOTIDE SEQUENCE [LARGE SCALE GENOMIC DNA]</scope>
    <source>
        <strain evidence="2 3">ENR1039</strain>
    </source>
</reference>
<dbReference type="PANTHER" id="PTHR43968">
    <property type="match status" value="1"/>
</dbReference>
<protein>
    <submittedName>
        <fullName evidence="2">Glutaredoxin family protein</fullName>
    </submittedName>
</protein>
<dbReference type="EMBL" id="JBGMEH010000001">
    <property type="protein sequence ID" value="MFO3715224.1"/>
    <property type="molecule type" value="Genomic_DNA"/>
</dbReference>
<evidence type="ECO:0000313" key="3">
    <source>
        <dbReference type="Proteomes" id="UP001638015"/>
    </source>
</evidence>
<dbReference type="PROSITE" id="PS51354">
    <property type="entry name" value="GLUTAREDOXIN_2"/>
    <property type="match status" value="1"/>
</dbReference>
<evidence type="ECO:0000259" key="1">
    <source>
        <dbReference type="PROSITE" id="PS50404"/>
    </source>
</evidence>
<dbReference type="SUPFAM" id="SSF52833">
    <property type="entry name" value="Thioredoxin-like"/>
    <property type="match status" value="1"/>
</dbReference>
<sequence>MSDYKLFVGTICPYCQKVESFMEENNIEIEVVNIENDRDAMRELIEKGGKRQIPCLYHDGEYLYESDDIIEFLKENK</sequence>
<gene>
    <name evidence="2" type="ORF">ACCQ40_00310</name>
</gene>
<dbReference type="PANTHER" id="PTHR43968:SF6">
    <property type="entry name" value="GLUTATHIONE S-TRANSFERASE OMEGA"/>
    <property type="match status" value="1"/>
</dbReference>
<name>A0ABW9MTV1_9FIRM</name>
<dbReference type="RefSeq" id="WP_394012095.1">
    <property type="nucleotide sequence ID" value="NZ_JBGMEH010000001.1"/>
</dbReference>
<dbReference type="CDD" id="cd00570">
    <property type="entry name" value="GST_N_family"/>
    <property type="match status" value="1"/>
</dbReference>
<accession>A0ABW9MTV1</accession>
<dbReference type="Proteomes" id="UP001638015">
    <property type="component" value="Unassembled WGS sequence"/>
</dbReference>
<dbReference type="Pfam" id="PF13417">
    <property type="entry name" value="GST_N_3"/>
    <property type="match status" value="1"/>
</dbReference>
<keyword evidence="3" id="KW-1185">Reference proteome</keyword>
<comment type="caution">
    <text evidence="2">The sequence shown here is derived from an EMBL/GenBank/DDBJ whole genome shotgun (WGS) entry which is preliminary data.</text>
</comment>
<proteinExistence type="predicted"/>
<dbReference type="InterPro" id="IPR004045">
    <property type="entry name" value="Glutathione_S-Trfase_N"/>
</dbReference>
<dbReference type="InterPro" id="IPR050983">
    <property type="entry name" value="GST_Omega/HSP26"/>
</dbReference>
<evidence type="ECO:0000313" key="2">
    <source>
        <dbReference type="EMBL" id="MFO3715224.1"/>
    </source>
</evidence>
<feature type="domain" description="GST N-terminal" evidence="1">
    <location>
        <begin position="2"/>
        <end position="77"/>
    </location>
</feature>